<feature type="transmembrane region" description="Helical" evidence="2">
    <location>
        <begin position="1220"/>
        <end position="1243"/>
    </location>
</feature>
<dbReference type="KEGG" id="sre:PTSG_08815"/>
<evidence type="ECO:0000256" key="2">
    <source>
        <dbReference type="SAM" id="Phobius"/>
    </source>
</evidence>
<dbReference type="InterPro" id="IPR013783">
    <property type="entry name" value="Ig-like_fold"/>
</dbReference>
<name>F2UKS5_SALR5</name>
<gene>
    <name evidence="3" type="ORF">PTSG_08815</name>
</gene>
<evidence type="ECO:0000313" key="3">
    <source>
        <dbReference type="EMBL" id="EGD77724.1"/>
    </source>
</evidence>
<evidence type="ECO:0000256" key="1">
    <source>
        <dbReference type="SAM" id="MobiDB-lite"/>
    </source>
</evidence>
<feature type="compositionally biased region" description="Low complexity" evidence="1">
    <location>
        <begin position="1397"/>
        <end position="1410"/>
    </location>
</feature>
<dbReference type="Proteomes" id="UP000007799">
    <property type="component" value="Unassembled WGS sequence"/>
</dbReference>
<feature type="region of interest" description="Disordered" evidence="1">
    <location>
        <begin position="1282"/>
        <end position="1315"/>
    </location>
</feature>
<dbReference type="InterPro" id="IPR009030">
    <property type="entry name" value="Growth_fac_rcpt_cys_sf"/>
</dbReference>
<evidence type="ECO:0000313" key="4">
    <source>
        <dbReference type="Proteomes" id="UP000007799"/>
    </source>
</evidence>
<dbReference type="InterPro" id="IPR051298">
    <property type="entry name" value="Heme_transport/Cell_adhesion"/>
</dbReference>
<keyword evidence="2" id="KW-0812">Transmembrane</keyword>
<organism evidence="4">
    <name type="scientific">Salpingoeca rosetta (strain ATCC 50818 / BSB-021)</name>
    <dbReference type="NCBI Taxonomy" id="946362"/>
    <lineage>
        <taxon>Eukaryota</taxon>
        <taxon>Choanoflagellata</taxon>
        <taxon>Craspedida</taxon>
        <taxon>Salpingoecidae</taxon>
        <taxon>Salpingoeca</taxon>
    </lineage>
</organism>
<feature type="region of interest" description="Disordered" evidence="1">
    <location>
        <begin position="1392"/>
        <end position="1413"/>
    </location>
</feature>
<dbReference type="PANTHER" id="PTHR22917">
    <property type="entry name" value="HEMOPEXIN DOMAIN-CONTAINING PROTEIN"/>
    <property type="match status" value="1"/>
</dbReference>
<dbReference type="SUPFAM" id="SSF57184">
    <property type="entry name" value="Growth factor receptor domain"/>
    <property type="match status" value="1"/>
</dbReference>
<feature type="region of interest" description="Disordered" evidence="1">
    <location>
        <begin position="982"/>
        <end position="1100"/>
    </location>
</feature>
<keyword evidence="4" id="KW-1185">Reference proteome</keyword>
<accession>F2UKS5</accession>
<feature type="region of interest" description="Disordered" evidence="1">
    <location>
        <begin position="1424"/>
        <end position="1443"/>
    </location>
</feature>
<reference evidence="3" key="1">
    <citation type="submission" date="2009-08" db="EMBL/GenBank/DDBJ databases">
        <title>Annotation of Salpingoeca rosetta.</title>
        <authorList>
            <consortium name="The Broad Institute Genome Sequencing Platform"/>
            <person name="Russ C."/>
            <person name="Cuomo C."/>
            <person name="Burger G."/>
            <person name="Gray M.W."/>
            <person name="Holland P.W.H."/>
            <person name="King N."/>
            <person name="Lang F.B.F."/>
            <person name="Roger A.J."/>
            <person name="Ruiz-Trillo I."/>
            <person name="Young S.K."/>
            <person name="Zeng Q."/>
            <person name="Gargeya S."/>
            <person name="Alvarado L."/>
            <person name="Berlin A."/>
            <person name="Chapman S.B."/>
            <person name="Chen Z."/>
            <person name="Freedman E."/>
            <person name="Gellesch M."/>
            <person name="Goldberg J."/>
            <person name="Griggs A."/>
            <person name="Gujja S."/>
            <person name="Heilman E."/>
            <person name="Heiman D."/>
            <person name="Howarth C."/>
            <person name="Mehta T."/>
            <person name="Neiman D."/>
            <person name="Pearson M."/>
            <person name="Roberts A."/>
            <person name="Saif S."/>
            <person name="Shea T."/>
            <person name="Shenoy N."/>
            <person name="Sisk P."/>
            <person name="Stolte C."/>
            <person name="Sykes S."/>
            <person name="White J."/>
            <person name="Yandava C."/>
            <person name="Haas B."/>
            <person name="Nusbaum C."/>
            <person name="Birren B."/>
        </authorList>
    </citation>
    <scope>NUCLEOTIDE SEQUENCE [LARGE SCALE GENOMIC DNA]</scope>
    <source>
        <strain evidence="3">ATCC 50818</strain>
    </source>
</reference>
<keyword evidence="2" id="KW-1133">Transmembrane helix</keyword>
<dbReference type="OrthoDB" id="6287073at2759"/>
<feature type="compositionally biased region" description="Low complexity" evidence="1">
    <location>
        <begin position="1505"/>
        <end position="1517"/>
    </location>
</feature>
<feature type="region of interest" description="Disordered" evidence="1">
    <location>
        <begin position="1158"/>
        <end position="1206"/>
    </location>
</feature>
<feature type="compositionally biased region" description="Low complexity" evidence="1">
    <location>
        <begin position="1282"/>
        <end position="1306"/>
    </location>
</feature>
<dbReference type="CDD" id="cd00185">
    <property type="entry name" value="TNFRSF"/>
    <property type="match status" value="1"/>
</dbReference>
<feature type="compositionally biased region" description="Low complexity" evidence="1">
    <location>
        <begin position="996"/>
        <end position="1014"/>
    </location>
</feature>
<feature type="region of interest" description="Disordered" evidence="1">
    <location>
        <begin position="1487"/>
        <end position="1537"/>
    </location>
</feature>
<protein>
    <submittedName>
        <fullName evidence="3">Uncharacterized protein</fullName>
    </submittedName>
</protein>
<dbReference type="SMART" id="SM01411">
    <property type="entry name" value="Ephrin_rec_like"/>
    <property type="match status" value="2"/>
</dbReference>
<feature type="compositionally biased region" description="Low complexity" evidence="1">
    <location>
        <begin position="1025"/>
        <end position="1097"/>
    </location>
</feature>
<dbReference type="RefSeq" id="XP_004990200.1">
    <property type="nucleotide sequence ID" value="XM_004990143.1"/>
</dbReference>
<keyword evidence="2" id="KW-0472">Membrane</keyword>
<proteinExistence type="predicted"/>
<dbReference type="GeneID" id="16070753"/>
<dbReference type="Gene3D" id="2.60.40.10">
    <property type="entry name" value="Immunoglobulins"/>
    <property type="match status" value="2"/>
</dbReference>
<sequence>MTKFERDLDVSDTSDADALRQHEYAWVEPVPDDGLRCPAEYPVQVGIQREFTANTFLWTFTCNGGGDYMAVNCSDDAVRWSADGIANITTTASDSFLQVRNASLDVNGRPALDVQTCNVSCTYGYALMDLACKCPPGSFINHTHPARACQLCPQHTVTGDFDQTACSACNLDFQYTPGPGSSFCTMCANGFYLDREEYVQRPCEPGHRCYFCDSHPCEDNTYQDEPQQLECKVCGLQVTYNRSACAVDTQPPVITLPAGMDRFVIIPKDTSPVPTINATAFDAFDGPRDVMQSRSKDGRTVTLSASDKEGRTSSVNLTVIYIFETVPLIRVFAETNTPLHVERGQAPFEPPRAEVFNSIPGDVDLNGNLTITQKPLVDFHEPGVYEVVYNVTAPNALGNYAEPVTLTVIVSDTQPPVRLSRVPATNEATRPLEINTYPLVFDASPFTVHVLSNLTALTPSVLPANISVQLLLSDAFGNNATIAYTYTVEDTTPPVFTSVASEVFLCSNPSGSQVGSYASRHSVAMDAWDGQVPISHEPPVVHDAESDTYTVTLTTTDSSGNSISTSTPLAVGTAFAAGDVAIDWATGTADPAPATPDTALSLVEVDLNAFIPVHGDCLYFRPPVSTALPVEPTTLPPSLPPWFPDTLVGTFASNQLLEATWETCGPSSGVGRLSIVDTTVPTITLDGDSIITFEVEPGVQLADPGIRAHDAWYGDVSTTVCAVIRPALVYEEPARVRPRGPYASHAEAVANVDNLQLVSSAGDTDLFETLAPSGSYAFIVYYTLTLPHKQVVSTTRFVLPIDTRPPILRVENGGTVTWPFGFRAPLFAGDHVAATDVADGDVSLQVNASALAAVDSRRPGFYIVPLTVADRAGNVDNATVRVVVRSEAVVPADNNTLAIVVAADASQAASLTPAVVQEWLSLAPLSSSSNNIAPSHGAGVVDTANSDVVAAGLASSLLDVWVVHNVTQVDLRAEVVFPELGLSPMSGDGPGDGDDTGATSPTSPTTPTTTTTGSLNAGRDPNVTPTPLSSSATTTTASDAQTAPGDADDAGASSVTTATATTTTAVHAGRTISTPTGTPSTTTSTSALAGGNGTSASDGGDSVYLLVTVATHDRRTAAVVDALASLRARAISGRYARTDAPFFVVAAHVKPQILAALAGPPSTSTAPTTSSATTPTPTTTPTHLSSSSSSSSTAGMTTTAASGTTSVSGEMNGSAAAIPIVPVAAGAGGGLLLIIAIIVIVMVRRRGSGGGRSGRGAWDKFGEHDRTISLFANPLYKPDGSSSAVPTAPGTSTAVTTTAATPTAVGPTPPARMAWGDPTTHTLQTAEERAFHDKRWNEGNYDINPPRHEYMQPVVGGRGGGAVYAEYASPDQGTAGDQGAIYSTAATARNPAFTGHNSSSDPDSSNSGGDDSWKQALFTSDYVEAPSMQSPPPQAPPHDAGATGAGMFAGVVANPSHGVYVNTTYENADLAQPARTTAGATDIAARANNAGPQPAPRPRPRPRPRQQQQQQQERQQPGGTYAMPNLFPPPMDEDVHA</sequence>
<dbReference type="PANTHER" id="PTHR22917:SF6">
    <property type="entry name" value="EG:8D8.2 PROTEIN-RELATED"/>
    <property type="match status" value="1"/>
</dbReference>
<dbReference type="EMBL" id="GL832979">
    <property type="protein sequence ID" value="EGD77724.1"/>
    <property type="molecule type" value="Genomic_DNA"/>
</dbReference>
<dbReference type="InParanoid" id="F2UKS5"/>